<organism evidence="4 5">
    <name type="scientific">Xenoophorus captivus</name>
    <dbReference type="NCBI Taxonomy" id="1517983"/>
    <lineage>
        <taxon>Eukaryota</taxon>
        <taxon>Metazoa</taxon>
        <taxon>Chordata</taxon>
        <taxon>Craniata</taxon>
        <taxon>Vertebrata</taxon>
        <taxon>Euteleostomi</taxon>
        <taxon>Actinopterygii</taxon>
        <taxon>Neopterygii</taxon>
        <taxon>Teleostei</taxon>
        <taxon>Neoteleostei</taxon>
        <taxon>Acanthomorphata</taxon>
        <taxon>Ovalentaria</taxon>
        <taxon>Atherinomorphae</taxon>
        <taxon>Cyprinodontiformes</taxon>
        <taxon>Goodeidae</taxon>
        <taxon>Xenoophorus</taxon>
    </lineage>
</organism>
<accession>A0ABV0R029</accession>
<dbReference type="EMBL" id="JAHRIN010027138">
    <property type="protein sequence ID" value="MEQ2201132.1"/>
    <property type="molecule type" value="Genomic_DNA"/>
</dbReference>
<keyword evidence="5" id="KW-1185">Reference proteome</keyword>
<dbReference type="InterPro" id="IPR001254">
    <property type="entry name" value="Trypsin_dom"/>
</dbReference>
<dbReference type="Proteomes" id="UP001434883">
    <property type="component" value="Unassembled WGS sequence"/>
</dbReference>
<proteinExistence type="predicted"/>
<feature type="non-terminal residue" evidence="4">
    <location>
        <position position="1"/>
    </location>
</feature>
<feature type="domain" description="Peptidase S1" evidence="3">
    <location>
        <begin position="1"/>
        <end position="196"/>
    </location>
</feature>
<evidence type="ECO:0000313" key="4">
    <source>
        <dbReference type="EMBL" id="MEQ2201132.1"/>
    </source>
</evidence>
<feature type="region of interest" description="Disordered" evidence="2">
    <location>
        <begin position="1"/>
        <end position="26"/>
    </location>
</feature>
<dbReference type="PROSITE" id="PS50240">
    <property type="entry name" value="TRYPSIN_DOM"/>
    <property type="match status" value="1"/>
</dbReference>
<dbReference type="SUPFAM" id="SSF50494">
    <property type="entry name" value="Trypsin-like serine proteases"/>
    <property type="match status" value="1"/>
</dbReference>
<dbReference type="InterPro" id="IPR043504">
    <property type="entry name" value="Peptidase_S1_PA_chymotrypsin"/>
</dbReference>
<comment type="caution">
    <text evidence="4">The sequence shown here is derived from an EMBL/GenBank/DDBJ whole genome shotgun (WGS) entry which is preliminary data.</text>
</comment>
<dbReference type="Pfam" id="PF00089">
    <property type="entry name" value="Trypsin"/>
    <property type="match status" value="1"/>
</dbReference>
<dbReference type="SMART" id="SM00020">
    <property type="entry name" value="Tryp_SPc"/>
    <property type="match status" value="1"/>
</dbReference>
<dbReference type="InterPro" id="IPR009003">
    <property type="entry name" value="Peptidase_S1_PA"/>
</dbReference>
<dbReference type="PANTHER" id="PTHR24252:SF11">
    <property type="entry name" value="ATRIAL NATRIURETIC PEPTIDE-CONVERTING ENZYME ISOFORM X1"/>
    <property type="match status" value="1"/>
</dbReference>
<dbReference type="Gene3D" id="2.40.10.10">
    <property type="entry name" value="Trypsin-like serine proteases"/>
    <property type="match status" value="2"/>
</dbReference>
<evidence type="ECO:0000313" key="5">
    <source>
        <dbReference type="Proteomes" id="UP001434883"/>
    </source>
</evidence>
<sequence length="203" mass="22523">DSSRVSSLCRRVEPRPEQTDLQPAGTRVRRENAELWKVVLGLTNLDHPGAHSQTRSVRSIIVHPRYNRAVVDYDISVVQLDSEVRPPPSFACQQRLGSTDGLGCYRWRRRLTSDRCVCLGSVSCPPQTPTVTSPAGVTWATGGDSGGPLVCEEQDGLHWTLFGLTSWGSVCFSKVLGPGVYSNVTHFTPWIQQQIYIHTYLTD</sequence>
<keyword evidence="1" id="KW-1015">Disulfide bond</keyword>
<dbReference type="PANTHER" id="PTHR24252">
    <property type="entry name" value="ACROSIN-RELATED"/>
    <property type="match status" value="1"/>
</dbReference>
<evidence type="ECO:0000259" key="3">
    <source>
        <dbReference type="PROSITE" id="PS50240"/>
    </source>
</evidence>
<evidence type="ECO:0000256" key="1">
    <source>
        <dbReference type="ARBA" id="ARBA00023157"/>
    </source>
</evidence>
<name>A0ABV0R029_9TELE</name>
<gene>
    <name evidence="4" type="ORF">XENOCAPTIV_008042</name>
</gene>
<evidence type="ECO:0000256" key="2">
    <source>
        <dbReference type="SAM" id="MobiDB-lite"/>
    </source>
</evidence>
<protein>
    <recommendedName>
        <fullName evidence="3">Peptidase S1 domain-containing protein</fullName>
    </recommendedName>
</protein>
<reference evidence="4 5" key="1">
    <citation type="submission" date="2021-06" db="EMBL/GenBank/DDBJ databases">
        <authorList>
            <person name="Palmer J.M."/>
        </authorList>
    </citation>
    <scope>NUCLEOTIDE SEQUENCE [LARGE SCALE GENOMIC DNA]</scope>
    <source>
        <strain evidence="4 5">XC_2019</strain>
        <tissue evidence="4">Muscle</tissue>
    </source>
</reference>